<keyword evidence="4" id="KW-1185">Reference proteome</keyword>
<feature type="region of interest" description="Disordered" evidence="2">
    <location>
        <begin position="252"/>
        <end position="275"/>
    </location>
</feature>
<protein>
    <submittedName>
        <fullName evidence="3">Uncharacterized protein</fullName>
    </submittedName>
</protein>
<feature type="region of interest" description="Disordered" evidence="2">
    <location>
        <begin position="1"/>
        <end position="33"/>
    </location>
</feature>
<evidence type="ECO:0000256" key="2">
    <source>
        <dbReference type="SAM" id="MobiDB-lite"/>
    </source>
</evidence>
<evidence type="ECO:0000313" key="4">
    <source>
        <dbReference type="Proteomes" id="UP000308199"/>
    </source>
</evidence>
<gene>
    <name evidence="3" type="ORF">EW145_g100</name>
</gene>
<evidence type="ECO:0000256" key="1">
    <source>
        <dbReference type="ARBA" id="ARBA00025758"/>
    </source>
</evidence>
<name>A0A4S4LK50_9AGAM</name>
<dbReference type="EMBL" id="SGPK01000002">
    <property type="protein sequence ID" value="THH12227.1"/>
    <property type="molecule type" value="Genomic_DNA"/>
</dbReference>
<dbReference type="Gene3D" id="1.20.58.1070">
    <property type="match status" value="1"/>
</dbReference>
<dbReference type="PANTHER" id="PTHR12794">
    <property type="entry name" value="GEMIN2"/>
    <property type="match status" value="1"/>
</dbReference>
<dbReference type="GO" id="GO:0032797">
    <property type="term" value="C:SMN complex"/>
    <property type="evidence" value="ECO:0007669"/>
    <property type="project" value="TreeGrafter"/>
</dbReference>
<organism evidence="3 4">
    <name type="scientific">Phellinidium pouzarii</name>
    <dbReference type="NCBI Taxonomy" id="167371"/>
    <lineage>
        <taxon>Eukaryota</taxon>
        <taxon>Fungi</taxon>
        <taxon>Dikarya</taxon>
        <taxon>Basidiomycota</taxon>
        <taxon>Agaricomycotina</taxon>
        <taxon>Agaricomycetes</taxon>
        <taxon>Hymenochaetales</taxon>
        <taxon>Hymenochaetaceae</taxon>
        <taxon>Phellinidium</taxon>
    </lineage>
</organism>
<dbReference type="AlphaFoldDB" id="A0A4S4LK50"/>
<dbReference type="PANTHER" id="PTHR12794:SF0">
    <property type="entry name" value="GEM-ASSOCIATED PROTEIN 2"/>
    <property type="match status" value="1"/>
</dbReference>
<reference evidence="3 4" key="1">
    <citation type="submission" date="2019-02" db="EMBL/GenBank/DDBJ databases">
        <title>Genome sequencing of the rare red list fungi Phellinidium pouzarii.</title>
        <authorList>
            <person name="Buettner E."/>
            <person name="Kellner H."/>
        </authorList>
    </citation>
    <scope>NUCLEOTIDE SEQUENCE [LARGE SCALE GENOMIC DNA]</scope>
    <source>
        <strain evidence="3 4">DSM 108285</strain>
    </source>
</reference>
<dbReference type="OrthoDB" id="428895at2759"/>
<dbReference type="Proteomes" id="UP000308199">
    <property type="component" value="Unassembled WGS sequence"/>
</dbReference>
<dbReference type="GO" id="GO:0005634">
    <property type="term" value="C:nucleus"/>
    <property type="evidence" value="ECO:0007669"/>
    <property type="project" value="TreeGrafter"/>
</dbReference>
<evidence type="ECO:0000313" key="3">
    <source>
        <dbReference type="EMBL" id="THH12227.1"/>
    </source>
</evidence>
<dbReference type="InterPro" id="IPR035426">
    <property type="entry name" value="Gemin2/Brr1"/>
</dbReference>
<proteinExistence type="inferred from homology"/>
<comment type="similarity">
    <text evidence="1">Belongs to the gemin-2 family.</text>
</comment>
<sequence length="275" mass="31512">MSNLKRTRSQMDDSDDEPTMGKQILPVARLPDNFDGEPMDGMQYLFTVRRDARKLPNFTRVENPFSIECAKMETPDAPATDRARVVLPSEEWRTVFLTRFKNFRKNSAQATIGVALPPSSRRSKIMPEKKERDNWWAFINGRPECEWNPPKKHRKPWQETNSHAESMHSWENGTSDLSQYEVSYTNDAPESEALVVNEYGEIEEDMNDIDMEIEAEEISAVDSLPTPFATPQPESRYKSSNFAPELQNVQTQRKLGGKLQQPTPTLLKGMDSVNI</sequence>
<comment type="caution">
    <text evidence="3">The sequence shown here is derived from an EMBL/GenBank/DDBJ whole genome shotgun (WGS) entry which is preliminary data.</text>
</comment>
<dbReference type="GO" id="GO:0000387">
    <property type="term" value="P:spliceosomal snRNP assembly"/>
    <property type="evidence" value="ECO:0007669"/>
    <property type="project" value="InterPro"/>
</dbReference>
<dbReference type="Pfam" id="PF04938">
    <property type="entry name" value="SIP1"/>
    <property type="match status" value="1"/>
</dbReference>
<accession>A0A4S4LK50</accession>